<dbReference type="InterPro" id="IPR036761">
    <property type="entry name" value="TTHA0802/YceI-like_sf"/>
</dbReference>
<dbReference type="InterPro" id="IPR007372">
    <property type="entry name" value="Lipid/polyisoprenoid-bd_YceI"/>
</dbReference>
<protein>
    <submittedName>
        <fullName evidence="3">YceI family protein</fullName>
    </submittedName>
</protein>
<comment type="caution">
    <text evidence="3">The sequence shown here is derived from an EMBL/GenBank/DDBJ whole genome shotgun (WGS) entry which is preliminary data.</text>
</comment>
<evidence type="ECO:0000313" key="3">
    <source>
        <dbReference type="EMBL" id="MCF1714878.1"/>
    </source>
</evidence>
<reference evidence="3 4" key="1">
    <citation type="submission" date="2022-01" db="EMBL/GenBank/DDBJ databases">
        <title>Flavihumibacter sp. nov., isolated from sediment of a river.</title>
        <authorList>
            <person name="Liu H."/>
        </authorList>
    </citation>
    <scope>NUCLEOTIDE SEQUENCE [LARGE SCALE GENOMIC DNA]</scope>
    <source>
        <strain evidence="3 4">RY-1</strain>
    </source>
</reference>
<name>A0ABS9BIM1_9BACT</name>
<accession>A0ABS9BIM1</accession>
<feature type="domain" description="Lipid/polyisoprenoid-binding YceI-like" evidence="2">
    <location>
        <begin position="21"/>
        <end position="177"/>
    </location>
</feature>
<dbReference type="EMBL" id="JAKEVY010000002">
    <property type="protein sequence ID" value="MCF1714878.1"/>
    <property type="molecule type" value="Genomic_DNA"/>
</dbReference>
<keyword evidence="1" id="KW-0732">Signal</keyword>
<sequence length="177" mass="19603">MVRILFVFCMLVPYFLVAQALHPVDTPGAVSFIINNFGSGVDGSFKGLKGEIRFDPTKLTESNMNVTVDAVTIETGINMRNRHLRGEKYFYVDKFPVISILGTQLKSAGKPDTYNMTARVTIKGVSKTFSLTFTAKPQKNGFFFEGSFTLNRRDFNIGSGSISLADEVTVRLKVLAQ</sequence>
<feature type="chain" id="PRO_5046387534" evidence="1">
    <location>
        <begin position="21"/>
        <end position="177"/>
    </location>
</feature>
<dbReference type="Pfam" id="PF04264">
    <property type="entry name" value="YceI"/>
    <property type="match status" value="1"/>
</dbReference>
<dbReference type="SMART" id="SM00867">
    <property type="entry name" value="YceI"/>
    <property type="match status" value="1"/>
</dbReference>
<dbReference type="Gene3D" id="2.40.128.110">
    <property type="entry name" value="Lipid/polyisoprenoid-binding, YceI-like"/>
    <property type="match status" value="1"/>
</dbReference>
<gene>
    <name evidence="3" type="ORF">L0U88_09590</name>
</gene>
<organism evidence="3 4">
    <name type="scientific">Flavihumibacter fluminis</name>
    <dbReference type="NCBI Taxonomy" id="2909236"/>
    <lineage>
        <taxon>Bacteria</taxon>
        <taxon>Pseudomonadati</taxon>
        <taxon>Bacteroidota</taxon>
        <taxon>Chitinophagia</taxon>
        <taxon>Chitinophagales</taxon>
        <taxon>Chitinophagaceae</taxon>
        <taxon>Flavihumibacter</taxon>
    </lineage>
</organism>
<keyword evidence="4" id="KW-1185">Reference proteome</keyword>
<dbReference type="SUPFAM" id="SSF101874">
    <property type="entry name" value="YceI-like"/>
    <property type="match status" value="1"/>
</dbReference>
<dbReference type="PANTHER" id="PTHR34406:SF1">
    <property type="entry name" value="PROTEIN YCEI"/>
    <property type="match status" value="1"/>
</dbReference>
<feature type="signal peptide" evidence="1">
    <location>
        <begin position="1"/>
        <end position="20"/>
    </location>
</feature>
<dbReference type="PANTHER" id="PTHR34406">
    <property type="entry name" value="PROTEIN YCEI"/>
    <property type="match status" value="1"/>
</dbReference>
<evidence type="ECO:0000256" key="1">
    <source>
        <dbReference type="SAM" id="SignalP"/>
    </source>
</evidence>
<evidence type="ECO:0000313" key="4">
    <source>
        <dbReference type="Proteomes" id="UP001200145"/>
    </source>
</evidence>
<dbReference type="Proteomes" id="UP001200145">
    <property type="component" value="Unassembled WGS sequence"/>
</dbReference>
<proteinExistence type="predicted"/>
<evidence type="ECO:0000259" key="2">
    <source>
        <dbReference type="SMART" id="SM00867"/>
    </source>
</evidence>
<dbReference type="RefSeq" id="WP_234865830.1">
    <property type="nucleotide sequence ID" value="NZ_JAKEVY010000002.1"/>
</dbReference>